<evidence type="ECO:0000256" key="5">
    <source>
        <dbReference type="ARBA" id="ARBA00017303"/>
    </source>
</evidence>
<keyword evidence="6" id="KW-0479">Metal-binding</keyword>
<dbReference type="InterPro" id="IPR011098">
    <property type="entry name" value="G5_dom"/>
</dbReference>
<dbReference type="Gene3D" id="2.60.40.10">
    <property type="entry name" value="Immunoglobulins"/>
    <property type="match status" value="5"/>
</dbReference>
<evidence type="ECO:0000256" key="2">
    <source>
        <dbReference type="ARBA" id="ARBA00001913"/>
    </source>
</evidence>
<dbReference type="SMART" id="SM00642">
    <property type="entry name" value="Aamy"/>
    <property type="match status" value="1"/>
</dbReference>
<evidence type="ECO:0000256" key="3">
    <source>
        <dbReference type="ARBA" id="ARBA00008061"/>
    </source>
</evidence>
<evidence type="ECO:0000256" key="12">
    <source>
        <dbReference type="RuleBase" id="RU003615"/>
    </source>
</evidence>
<accession>A0A0Z8IP39</accession>
<dbReference type="SMART" id="SM01208">
    <property type="entry name" value="G5"/>
    <property type="match status" value="1"/>
</dbReference>
<evidence type="ECO:0000256" key="8">
    <source>
        <dbReference type="ARBA" id="ARBA00022801"/>
    </source>
</evidence>
<comment type="similarity">
    <text evidence="3 12">Belongs to the glycosyl hydrolase 13 family.</text>
</comment>
<keyword evidence="11 14" id="KW-0326">Glycosidase</keyword>
<reference evidence="14 15" key="1">
    <citation type="submission" date="2016-02" db="EMBL/GenBank/DDBJ databases">
        <authorList>
            <consortium name="Pathogen Informatics"/>
        </authorList>
    </citation>
    <scope>NUCLEOTIDE SEQUENCE [LARGE SCALE GENOMIC DNA]</scope>
    <source>
        <strain evidence="14 15">LSS80</strain>
    </source>
</reference>
<evidence type="ECO:0000313" key="15">
    <source>
        <dbReference type="Proteomes" id="UP000070960"/>
    </source>
</evidence>
<evidence type="ECO:0000256" key="10">
    <source>
        <dbReference type="ARBA" id="ARBA00023277"/>
    </source>
</evidence>
<dbReference type="PROSITE" id="PS51109">
    <property type="entry name" value="G5"/>
    <property type="match status" value="1"/>
</dbReference>
<name>A0A0Z8IP39_STRSU</name>
<dbReference type="InterPro" id="IPR031965">
    <property type="entry name" value="CBM26"/>
</dbReference>
<dbReference type="InterPro" id="IPR013780">
    <property type="entry name" value="Glyco_hydro_b"/>
</dbReference>
<evidence type="ECO:0000259" key="13">
    <source>
        <dbReference type="PROSITE" id="PS51109"/>
    </source>
</evidence>
<dbReference type="PANTHER" id="PTHR43447">
    <property type="entry name" value="ALPHA-AMYLASE"/>
    <property type="match status" value="1"/>
</dbReference>
<dbReference type="RefSeq" id="WP_061368322.1">
    <property type="nucleotide sequence ID" value="NZ_CECW01000048.1"/>
</dbReference>
<dbReference type="Gene3D" id="2.60.40.1180">
    <property type="entry name" value="Golgi alpha-mannosidase II"/>
    <property type="match status" value="1"/>
</dbReference>
<dbReference type="Gene3D" id="2.20.230.10">
    <property type="entry name" value="Resuscitation-promoting factor rpfb"/>
    <property type="match status" value="1"/>
</dbReference>
<dbReference type="SMART" id="SM00632">
    <property type="entry name" value="Aamy_C"/>
    <property type="match status" value="1"/>
</dbReference>
<dbReference type="EC" id="3.2.1.1" evidence="4"/>
<dbReference type="SUPFAM" id="SSF51445">
    <property type="entry name" value="(Trans)glycosidases"/>
    <property type="match status" value="1"/>
</dbReference>
<dbReference type="InterPro" id="IPR031319">
    <property type="entry name" value="A-amylase_C"/>
</dbReference>
<evidence type="ECO:0000256" key="11">
    <source>
        <dbReference type="ARBA" id="ARBA00023295"/>
    </source>
</evidence>
<evidence type="ECO:0000313" key="14">
    <source>
        <dbReference type="EMBL" id="CYV63692.1"/>
    </source>
</evidence>
<dbReference type="Pfam" id="PF00128">
    <property type="entry name" value="Alpha-amylase"/>
    <property type="match status" value="1"/>
</dbReference>
<dbReference type="Proteomes" id="UP000070960">
    <property type="component" value="Unassembled WGS sequence"/>
</dbReference>
<evidence type="ECO:0000256" key="4">
    <source>
        <dbReference type="ARBA" id="ARBA00012595"/>
    </source>
</evidence>
<dbReference type="GO" id="GO:0005975">
    <property type="term" value="P:carbohydrate metabolic process"/>
    <property type="evidence" value="ECO:0007669"/>
    <property type="project" value="InterPro"/>
</dbReference>
<dbReference type="Gene3D" id="3.20.20.80">
    <property type="entry name" value="Glycosidases"/>
    <property type="match status" value="1"/>
</dbReference>
<comment type="cofactor">
    <cofactor evidence="2">
        <name>Ca(2+)</name>
        <dbReference type="ChEBI" id="CHEBI:29108"/>
    </cofactor>
</comment>
<dbReference type="Pfam" id="PF16738">
    <property type="entry name" value="CBM26"/>
    <property type="match status" value="4"/>
</dbReference>
<dbReference type="PRINTS" id="PR00110">
    <property type="entry name" value="ALPHAAMYLASE"/>
</dbReference>
<evidence type="ECO:0000256" key="9">
    <source>
        <dbReference type="ARBA" id="ARBA00022837"/>
    </source>
</evidence>
<evidence type="ECO:0000256" key="6">
    <source>
        <dbReference type="ARBA" id="ARBA00022723"/>
    </source>
</evidence>
<dbReference type="InterPro" id="IPR013783">
    <property type="entry name" value="Ig-like_fold"/>
</dbReference>
<comment type="catalytic activity">
    <reaction evidence="1">
        <text>Endohydrolysis of (1-&gt;4)-alpha-D-glucosidic linkages in polysaccharides containing three or more (1-&gt;4)-alpha-linked D-glucose units.</text>
        <dbReference type="EC" id="3.2.1.1"/>
    </reaction>
</comment>
<keyword evidence="10" id="KW-0119">Carbohydrate metabolism</keyword>
<dbReference type="CDD" id="cd00146">
    <property type="entry name" value="PKD"/>
    <property type="match status" value="1"/>
</dbReference>
<organism evidence="14 15">
    <name type="scientific">Streptococcus suis</name>
    <dbReference type="NCBI Taxonomy" id="1307"/>
    <lineage>
        <taxon>Bacteria</taxon>
        <taxon>Bacillati</taxon>
        <taxon>Bacillota</taxon>
        <taxon>Bacilli</taxon>
        <taxon>Lactobacillales</taxon>
        <taxon>Streptococcaceae</taxon>
        <taxon>Streptococcus</taxon>
    </lineage>
</organism>
<dbReference type="SUPFAM" id="SSF51011">
    <property type="entry name" value="Glycosyl hydrolase domain"/>
    <property type="match status" value="1"/>
</dbReference>
<gene>
    <name evidence="14" type="primary">amyE</name>
    <name evidence="14" type="ORF">ERS132442_00917</name>
</gene>
<dbReference type="GO" id="GO:0046872">
    <property type="term" value="F:metal ion binding"/>
    <property type="evidence" value="ECO:0007669"/>
    <property type="project" value="UniProtKB-KW"/>
</dbReference>
<keyword evidence="9" id="KW-0106">Calcium</keyword>
<dbReference type="GO" id="GO:0004556">
    <property type="term" value="F:alpha-amylase activity"/>
    <property type="evidence" value="ECO:0007669"/>
    <property type="project" value="UniProtKB-EC"/>
</dbReference>
<protein>
    <recommendedName>
        <fullName evidence="5">Alpha-amylase</fullName>
        <ecNumber evidence="4">3.2.1.1</ecNumber>
    </recommendedName>
</protein>
<keyword evidence="7" id="KW-0732">Signal</keyword>
<keyword evidence="8 14" id="KW-0378">Hydrolase</keyword>
<sequence length="1664" mass="182157">MTYQSQCKRRLSKLVKKGVSFTLILSMFSGIEQALTVTRVNGETVVTSSNQQVAMKDGTILHAWCWSFNAIKENMAAIKEAGYTSVQTSPINAVVVGNGGDKKFTEQWYYHYQPTAYTIGNYQLGTEAEFIEMNRVAEQYGIKIIVDAVLNHTTSDYNAISSEVKSITKWTHGNTKIENWGSRWDVTQNSLLQLWEWNTQNPEVQQYLLKFLKNAVADGADGFRYDAAKHIELPGEYPNEFGSNFWNVILNNGTEFQYGEVLQDNISRDADYANLMSITASQYGHSIRDMLRNRNVHAGNLGNYQAGVDPSKLVLWVESHDTYANGKTDSESESAWMSDEDLKLGWAMITARAKGTPLFFSRPVGGGNGVRFPEKTKIGDAGSNLYKDPTIVAVNKFHNAMVGQSEYIRNPNGDTTVAMIERGTQGAVIANLSDSEKSLNTETKLANGTYKDQISGKTYTVSNRRLSGSIARRSVLVLTNGESFDNLASLSVQGYQEGSHTFLTDTLNLTLQTSNTSEATYSVNNGAPIKFENGKVITIGSQVQFGETVTITLSAKNAKGQKVQSVYRFTKEDPNANTTIYFDNPENWSQVYAYMYSGTDTVLLDKWPGTALNKDSSTGYYSIAIPNSFISKGAKVLFTNNQGAQYPQSVGFEVKSNGLYSRDGFVKVVEKQITEPETPATTEPTILSSLASGSSFTTETAKTRLSLKNAVKGEYSIDGGEIKTFTDSTEVVLGEGLVGNKTITVKTKAYASDGSSTEQTFAFEKKFIVKSSSIPSTPSQSSSLPTPYYTTNGTGYGKEKTIVIDGDASDWTEDMKIAQSAAWDVANHWKGGHENSVLDTTGLYAAWDNENLYLGWQMVNTTDTWARSGDGPLSDGGRVLDVPLILALSIDPASTSMSNKNTSGGSIWGQRMGIEFDTHVDKLLYMSGKPGLGTPAMFSAVDEDGNTDYTDGCVGFKDAGIQYKLATTNIDSTIWGLNQSDSPADILSSNSDWINYKTYVGSAGKHDTSFDSFYEMKIPLSQLGIDKNYLTNNGVGAMLLATRGESAMDSVPFDPSMIDNATESYSADPSTSAEKEDIDRITVPFAKIGTATNATGNQTPLQVNFGADISGNQVAGQERTLTATAHGGSSGYTYQFYVNDQLISTEKGKSTISVKWTPSEAGTYTIKCTVADTNGNTVTSKKDYSVSEPQTPIIKPAVLGIKDQSASEITIADAIELTLQANQVTDATYQINERDAVSFNDGDTLTLGQELENGESLTLTLSAKDSVGESVTKIFTITKKVAEVPSEPTEEPATQTTIRFENPDKWTDVFVYMYNAKGEKLLGAWPGTKMEKADTGLFAITLPTSYETEGVKVLFSNNKGAQYPQSVGFEFKSGGTYSKDGLVPEQPASEFKEESEELPIPFETQYVDNPELEKGQKVTRLEGQDGVKTITYRSEYIGGQLVAKTKISETVSKEPVTQVVEVGTKSPAIEQQIANRVYFNNSQGWSKVYAYVYDNKGVPLVGNWPGQEMSQDEYGYYIELSEEFDGGKVIFNNPDTKVQYPAQNKPGYDLELGQVYEIDGSHRAVLPDPVAEGHTRITFDNPGDWDAANVYAYYGNPIQMPLGAWPGQAMLKDSKGHFYIDLPDEYANSNVKLLFNKPNTQIQFPISVGFDFEVGGHYTKDGLK</sequence>
<evidence type="ECO:0000256" key="7">
    <source>
        <dbReference type="ARBA" id="ARBA00022729"/>
    </source>
</evidence>
<dbReference type="InterPro" id="IPR006047">
    <property type="entry name" value="GH13_cat_dom"/>
</dbReference>
<dbReference type="Pfam" id="PF07501">
    <property type="entry name" value="G5"/>
    <property type="match status" value="1"/>
</dbReference>
<dbReference type="CDD" id="cd11315">
    <property type="entry name" value="AmyAc_bac1_AmyA"/>
    <property type="match status" value="1"/>
</dbReference>
<dbReference type="EMBL" id="FIIE01000006">
    <property type="protein sequence ID" value="CYV63692.1"/>
    <property type="molecule type" value="Genomic_DNA"/>
</dbReference>
<evidence type="ECO:0000256" key="1">
    <source>
        <dbReference type="ARBA" id="ARBA00000548"/>
    </source>
</evidence>
<feature type="domain" description="G5" evidence="13">
    <location>
        <begin position="1386"/>
        <end position="1466"/>
    </location>
</feature>
<dbReference type="InterPro" id="IPR017853">
    <property type="entry name" value="GH"/>
</dbReference>
<dbReference type="InterPro" id="IPR006046">
    <property type="entry name" value="Alpha_amylase"/>
</dbReference>
<proteinExistence type="inferred from homology"/>